<accession>A0ABM9P6B6</accession>
<dbReference type="EMBL" id="CAXIXY010000009">
    <property type="protein sequence ID" value="CAL2094656.1"/>
    <property type="molecule type" value="Genomic_DNA"/>
</dbReference>
<protein>
    <submittedName>
        <fullName evidence="1">Uncharacterized protein</fullName>
    </submittedName>
</protein>
<proteinExistence type="predicted"/>
<evidence type="ECO:0000313" key="2">
    <source>
        <dbReference type="Proteomes" id="UP001497416"/>
    </source>
</evidence>
<evidence type="ECO:0000313" key="1">
    <source>
        <dbReference type="EMBL" id="CAL2094656.1"/>
    </source>
</evidence>
<comment type="caution">
    <text evidence="1">The sequence shown here is derived from an EMBL/GenBank/DDBJ whole genome shotgun (WGS) entry which is preliminary data.</text>
</comment>
<name>A0ABM9P6B6_9FLAO</name>
<organism evidence="1 2">
    <name type="scientific">Tenacibaculum platacis</name>
    <dbReference type="NCBI Taxonomy" id="3137852"/>
    <lineage>
        <taxon>Bacteria</taxon>
        <taxon>Pseudomonadati</taxon>
        <taxon>Bacteroidota</taxon>
        <taxon>Flavobacteriia</taxon>
        <taxon>Flavobacteriales</taxon>
        <taxon>Flavobacteriaceae</taxon>
        <taxon>Tenacibaculum</taxon>
    </lineage>
</organism>
<reference evidence="1 2" key="1">
    <citation type="submission" date="2024-05" db="EMBL/GenBank/DDBJ databases">
        <authorList>
            <person name="Duchaud E."/>
        </authorList>
    </citation>
    <scope>NUCLEOTIDE SEQUENCE [LARGE SCALE GENOMIC DNA]</scope>
    <source>
        <strain evidence="1">Ena-SAMPLE-TAB-13-05-2024-13:56:06:370-140302</strain>
    </source>
</reference>
<dbReference type="Proteomes" id="UP001497416">
    <property type="component" value="Unassembled WGS sequence"/>
</dbReference>
<gene>
    <name evidence="1" type="ORF">T190607A01A_70077</name>
</gene>
<sequence length="59" mass="6698">MEELLSVLFPELSIILVELLEKDNGVFNPIKNFPFSVCAKDDEIVITTNSNCRVLIFIL</sequence>
<keyword evidence="2" id="KW-1185">Reference proteome</keyword>